<dbReference type="GO" id="GO:0016602">
    <property type="term" value="C:CCAAT-binding factor complex"/>
    <property type="evidence" value="ECO:0007669"/>
    <property type="project" value="TreeGrafter"/>
</dbReference>
<evidence type="ECO:0000256" key="8">
    <source>
        <dbReference type="SAM" id="MobiDB-lite"/>
    </source>
</evidence>
<dbReference type="PANTHER" id="PTHR10252:SF8">
    <property type="entry name" value="NUCLEAR TRANSCRIPTION FACTOR Y SUBUNIT GAMMA"/>
    <property type="match status" value="1"/>
</dbReference>
<dbReference type="AlphaFoldDB" id="A0A4T0IG26"/>
<protein>
    <recommendedName>
        <fullName evidence="9">Core Histone H2A/H2B/H3 domain-containing protein</fullName>
    </recommendedName>
</protein>
<dbReference type="Pfam" id="PF00125">
    <property type="entry name" value="Histone"/>
    <property type="match status" value="1"/>
</dbReference>
<evidence type="ECO:0000256" key="6">
    <source>
        <dbReference type="ARBA" id="ARBA00023242"/>
    </source>
</evidence>
<dbReference type="GO" id="GO:0001228">
    <property type="term" value="F:DNA-binding transcription activator activity, RNA polymerase II-specific"/>
    <property type="evidence" value="ECO:0007669"/>
    <property type="project" value="TreeGrafter"/>
</dbReference>
<dbReference type="Proteomes" id="UP000310689">
    <property type="component" value="Unassembled WGS sequence"/>
</dbReference>
<evidence type="ECO:0000256" key="5">
    <source>
        <dbReference type="ARBA" id="ARBA00023163"/>
    </source>
</evidence>
<evidence type="ECO:0000313" key="11">
    <source>
        <dbReference type="Proteomes" id="UP000310689"/>
    </source>
</evidence>
<dbReference type="GO" id="GO:0046982">
    <property type="term" value="F:protein heterodimerization activity"/>
    <property type="evidence" value="ECO:0007669"/>
    <property type="project" value="InterPro"/>
</dbReference>
<dbReference type="SUPFAM" id="SSF47113">
    <property type="entry name" value="Histone-fold"/>
    <property type="match status" value="1"/>
</dbReference>
<dbReference type="CDD" id="cd22908">
    <property type="entry name" value="HFD_NFYC-like"/>
    <property type="match status" value="1"/>
</dbReference>
<keyword evidence="3" id="KW-0238">DNA-binding</keyword>
<evidence type="ECO:0000313" key="10">
    <source>
        <dbReference type="EMBL" id="TIB28680.1"/>
    </source>
</evidence>
<dbReference type="FunFam" id="1.10.20.10:FF:000062">
    <property type="entry name" value="Nuclear transcription factor Y subunit C"/>
    <property type="match status" value="1"/>
</dbReference>
<dbReference type="PANTHER" id="PTHR10252">
    <property type="entry name" value="HISTONE-LIKE TRANSCRIPTION FACTOR CCAAT-RELATED"/>
    <property type="match status" value="1"/>
</dbReference>
<proteinExistence type="inferred from homology"/>
<accession>A0A4T0IG26</accession>
<name>A0A4T0IG26_WALIC</name>
<evidence type="ECO:0000256" key="2">
    <source>
        <dbReference type="ARBA" id="ARBA00023015"/>
    </source>
</evidence>
<dbReference type="EMBL" id="SPOI01000327">
    <property type="protein sequence ID" value="TIB28680.1"/>
    <property type="molecule type" value="Genomic_DNA"/>
</dbReference>
<keyword evidence="5" id="KW-0804">Transcription</keyword>
<evidence type="ECO:0000256" key="7">
    <source>
        <dbReference type="ARBA" id="ARBA00038129"/>
    </source>
</evidence>
<comment type="caution">
    <text evidence="10">The sequence shown here is derived from an EMBL/GenBank/DDBJ whole genome shotgun (WGS) entry which is preliminary data.</text>
</comment>
<evidence type="ECO:0000256" key="3">
    <source>
        <dbReference type="ARBA" id="ARBA00023125"/>
    </source>
</evidence>
<keyword evidence="2" id="KW-0805">Transcription regulation</keyword>
<comment type="similarity">
    <text evidence="7">Belongs to the NFYC/HAP5 subunit family.</text>
</comment>
<dbReference type="GO" id="GO:0000978">
    <property type="term" value="F:RNA polymerase II cis-regulatory region sequence-specific DNA binding"/>
    <property type="evidence" value="ECO:0007669"/>
    <property type="project" value="TreeGrafter"/>
</dbReference>
<feature type="domain" description="Core Histone H2A/H2B/H3" evidence="9">
    <location>
        <begin position="28"/>
        <end position="110"/>
    </location>
</feature>
<feature type="region of interest" description="Disordered" evidence="8">
    <location>
        <begin position="128"/>
        <end position="197"/>
    </location>
</feature>
<gene>
    <name evidence="10" type="ORF">E3P86_03816</name>
</gene>
<reference evidence="10 11" key="1">
    <citation type="submission" date="2019-03" db="EMBL/GenBank/DDBJ databases">
        <title>Sequencing 23 genomes of Wallemia ichthyophaga.</title>
        <authorList>
            <person name="Gostincar C."/>
        </authorList>
    </citation>
    <scope>NUCLEOTIDE SEQUENCE [LARGE SCALE GENOMIC DNA]</scope>
    <source>
        <strain evidence="10 11">EXF-6200</strain>
    </source>
</reference>
<dbReference type="InterPro" id="IPR007125">
    <property type="entry name" value="H2A/H2B/H3"/>
</dbReference>
<evidence type="ECO:0000259" key="9">
    <source>
        <dbReference type="Pfam" id="PF00125"/>
    </source>
</evidence>
<keyword evidence="4" id="KW-0010">Activator</keyword>
<sequence>MSLIRSGQTLDEFLSSFWTSHLRQIENEDSDFKKHDLPLARIKKVMKSDPCELGGLLLKVFKPFESGETPILFSKACEIFISELTCRAWLVAESNKRRTLQRSDVAGAVELSDQFDFLIDILPRGEEANKRSKSKAAEADVEREHEEQEQEQDQEQERDQEQEYEQNQPQHQEHNQNDVTLSYSDHSNDPAPSGYLQYDTDFLLDMIGSSPNNAQQTEQR</sequence>
<evidence type="ECO:0000256" key="4">
    <source>
        <dbReference type="ARBA" id="ARBA00023159"/>
    </source>
</evidence>
<dbReference type="Gene3D" id="1.10.20.10">
    <property type="entry name" value="Histone, subunit A"/>
    <property type="match status" value="1"/>
</dbReference>
<dbReference type="InterPro" id="IPR050568">
    <property type="entry name" value="Transcr_DNA_Rep_Reg"/>
</dbReference>
<organism evidence="10 11">
    <name type="scientific">Wallemia ichthyophaga</name>
    <dbReference type="NCBI Taxonomy" id="245174"/>
    <lineage>
        <taxon>Eukaryota</taxon>
        <taxon>Fungi</taxon>
        <taxon>Dikarya</taxon>
        <taxon>Basidiomycota</taxon>
        <taxon>Wallemiomycotina</taxon>
        <taxon>Wallemiomycetes</taxon>
        <taxon>Wallemiales</taxon>
        <taxon>Wallemiaceae</taxon>
        <taxon>Wallemia</taxon>
    </lineage>
</organism>
<feature type="compositionally biased region" description="Basic and acidic residues" evidence="8">
    <location>
        <begin position="128"/>
        <end position="146"/>
    </location>
</feature>
<evidence type="ECO:0000256" key="1">
    <source>
        <dbReference type="ARBA" id="ARBA00004123"/>
    </source>
</evidence>
<comment type="subcellular location">
    <subcellularLocation>
        <location evidence="1">Nucleus</location>
    </subcellularLocation>
</comment>
<keyword evidence="6" id="KW-0539">Nucleus</keyword>
<dbReference type="InterPro" id="IPR009072">
    <property type="entry name" value="Histone-fold"/>
</dbReference>